<dbReference type="SUPFAM" id="SSF52172">
    <property type="entry name" value="CheY-like"/>
    <property type="match status" value="1"/>
</dbReference>
<dbReference type="PANTHER" id="PTHR48111:SF22">
    <property type="entry name" value="REGULATOR OF RPOS"/>
    <property type="match status" value="1"/>
</dbReference>
<dbReference type="InterPro" id="IPR001867">
    <property type="entry name" value="OmpR/PhoB-type_DNA-bd"/>
</dbReference>
<dbReference type="InterPro" id="IPR001789">
    <property type="entry name" value="Sig_transdc_resp-reg_receiver"/>
</dbReference>
<evidence type="ECO:0000259" key="10">
    <source>
        <dbReference type="PROSITE" id="PS51755"/>
    </source>
</evidence>
<name>A0ABZ3EC29_9STAP</name>
<evidence type="ECO:0000256" key="4">
    <source>
        <dbReference type="ARBA" id="ARBA00023125"/>
    </source>
</evidence>
<keyword evidence="3" id="KW-0805">Transcription regulation</keyword>
<feature type="domain" description="Response regulatory" evidence="9">
    <location>
        <begin position="3"/>
        <end position="116"/>
    </location>
</feature>
<dbReference type="PANTHER" id="PTHR48111">
    <property type="entry name" value="REGULATOR OF RPOS"/>
    <property type="match status" value="1"/>
</dbReference>
<proteinExistence type="predicted"/>
<evidence type="ECO:0000256" key="1">
    <source>
        <dbReference type="ARBA" id="ARBA00022553"/>
    </source>
</evidence>
<evidence type="ECO:0000313" key="12">
    <source>
        <dbReference type="Proteomes" id="UP001436297"/>
    </source>
</evidence>
<keyword evidence="4 8" id="KW-0238">DNA-binding</keyword>
<dbReference type="PROSITE" id="PS50110">
    <property type="entry name" value="RESPONSE_REGULATORY"/>
    <property type="match status" value="1"/>
</dbReference>
<feature type="DNA-binding region" description="OmpR/PhoB-type" evidence="8">
    <location>
        <begin position="122"/>
        <end position="220"/>
    </location>
</feature>
<dbReference type="CDD" id="cd17574">
    <property type="entry name" value="REC_OmpR"/>
    <property type="match status" value="1"/>
</dbReference>
<dbReference type="EMBL" id="CP128355">
    <property type="protein sequence ID" value="XAF70067.1"/>
    <property type="molecule type" value="Genomic_DNA"/>
</dbReference>
<dbReference type="PROSITE" id="PS51755">
    <property type="entry name" value="OMPR_PHOB"/>
    <property type="match status" value="1"/>
</dbReference>
<dbReference type="RefSeq" id="WP_251517037.1">
    <property type="nucleotide sequence ID" value="NZ_CP128355.1"/>
</dbReference>
<keyword evidence="12" id="KW-1185">Reference proteome</keyword>
<dbReference type="Gene3D" id="6.10.250.690">
    <property type="match status" value="1"/>
</dbReference>
<dbReference type="CDD" id="cd00383">
    <property type="entry name" value="trans_reg_C"/>
    <property type="match status" value="1"/>
</dbReference>
<dbReference type="Proteomes" id="UP001436297">
    <property type="component" value="Chromosome"/>
</dbReference>
<reference evidence="11 12" key="1">
    <citation type="journal article" date="2024" name="Pathogens">
        <title>Staphylococcus hsinchuensis sp. nov., Isolated from Soymilk.</title>
        <authorList>
            <person name="Wang Y.T."/>
            <person name="Lin Y.C."/>
            <person name="Hsieh Y.H."/>
            <person name="Lin Y.T."/>
            <person name="Hamada M."/>
            <person name="Chen C.C."/>
            <person name="Liou J.S."/>
            <person name="Lee A.Y."/>
            <person name="Zhang W.L."/>
            <person name="Chen Y.T."/>
            <person name="Huang C.H."/>
        </authorList>
    </citation>
    <scope>NUCLEOTIDE SEQUENCE [LARGE SCALE GENOMIC DNA]</scope>
    <source>
        <strain evidence="11 12">H164</strain>
    </source>
</reference>
<dbReference type="Pfam" id="PF00072">
    <property type="entry name" value="Response_reg"/>
    <property type="match status" value="1"/>
</dbReference>
<dbReference type="Gene3D" id="1.10.10.10">
    <property type="entry name" value="Winged helix-like DNA-binding domain superfamily/Winged helix DNA-binding domain"/>
    <property type="match status" value="1"/>
</dbReference>
<evidence type="ECO:0000256" key="3">
    <source>
        <dbReference type="ARBA" id="ARBA00023015"/>
    </source>
</evidence>
<evidence type="ECO:0000256" key="5">
    <source>
        <dbReference type="ARBA" id="ARBA00023163"/>
    </source>
</evidence>
<accession>A0ABZ3EC29</accession>
<feature type="modified residue" description="4-aspartylphosphate" evidence="7">
    <location>
        <position position="52"/>
    </location>
</feature>
<evidence type="ECO:0000256" key="2">
    <source>
        <dbReference type="ARBA" id="ARBA00023012"/>
    </source>
</evidence>
<dbReference type="InterPro" id="IPR016032">
    <property type="entry name" value="Sig_transdc_resp-reg_C-effctor"/>
</dbReference>
<dbReference type="InterPro" id="IPR036388">
    <property type="entry name" value="WH-like_DNA-bd_sf"/>
</dbReference>
<keyword evidence="2" id="KW-0902">Two-component regulatory system</keyword>
<dbReference type="Gene3D" id="3.40.50.2300">
    <property type="match status" value="1"/>
</dbReference>
<evidence type="ECO:0000259" key="9">
    <source>
        <dbReference type="PROSITE" id="PS50110"/>
    </source>
</evidence>
<sequence length="220" mass="25665">MTKILIVEDEQNLARFIELELKHENYDVDIEYDGRPGLDKALNHDYDLILLDLMLPNINGLEICRQIRQDKSTPIIIITAKSDTYDKVAGLDYGADDYIVKPFDIEELLARIRAMLRRQPQKDVIDIRGLQIDKEAFKVTVDGVQLDLTKTEYDLLYLLAENKNHVMQREQIITDVWGFDSEVETNVVDVYIRYLRNKLKPFGKDKYIETVRGVGYVIRQ</sequence>
<gene>
    <name evidence="11" type="ORF">QQM35_08295</name>
</gene>
<evidence type="ECO:0000256" key="8">
    <source>
        <dbReference type="PROSITE-ProRule" id="PRU01091"/>
    </source>
</evidence>
<dbReference type="InterPro" id="IPR011006">
    <property type="entry name" value="CheY-like_superfamily"/>
</dbReference>
<dbReference type="Pfam" id="PF00486">
    <property type="entry name" value="Trans_reg_C"/>
    <property type="match status" value="1"/>
</dbReference>
<evidence type="ECO:0000256" key="7">
    <source>
        <dbReference type="PROSITE-ProRule" id="PRU00169"/>
    </source>
</evidence>
<dbReference type="InterPro" id="IPR039420">
    <property type="entry name" value="WalR-like"/>
</dbReference>
<keyword evidence="5" id="KW-0804">Transcription</keyword>
<dbReference type="SMART" id="SM00862">
    <property type="entry name" value="Trans_reg_C"/>
    <property type="match status" value="1"/>
</dbReference>
<dbReference type="SUPFAM" id="SSF46894">
    <property type="entry name" value="C-terminal effector domain of the bipartite response regulators"/>
    <property type="match status" value="1"/>
</dbReference>
<keyword evidence="1 7" id="KW-0597">Phosphoprotein</keyword>
<evidence type="ECO:0000256" key="6">
    <source>
        <dbReference type="ARBA" id="ARBA00040161"/>
    </source>
</evidence>
<dbReference type="SMART" id="SM00448">
    <property type="entry name" value="REC"/>
    <property type="match status" value="1"/>
</dbReference>
<protein>
    <recommendedName>
        <fullName evidence="6">Response regulator ArlR</fullName>
    </recommendedName>
</protein>
<feature type="domain" description="OmpR/PhoB-type" evidence="10">
    <location>
        <begin position="122"/>
        <end position="220"/>
    </location>
</feature>
<evidence type="ECO:0000313" key="11">
    <source>
        <dbReference type="EMBL" id="XAF70067.1"/>
    </source>
</evidence>
<organism evidence="11 12">
    <name type="scientific">Staphylococcus hsinchuensis</name>
    <dbReference type="NCBI Taxonomy" id="3051183"/>
    <lineage>
        <taxon>Bacteria</taxon>
        <taxon>Bacillati</taxon>
        <taxon>Bacillota</taxon>
        <taxon>Bacilli</taxon>
        <taxon>Bacillales</taxon>
        <taxon>Staphylococcaceae</taxon>
        <taxon>Staphylococcus</taxon>
    </lineage>
</organism>